<feature type="non-terminal residue" evidence="2">
    <location>
        <position position="114"/>
    </location>
</feature>
<dbReference type="EMBL" id="AGNL01032753">
    <property type="protein sequence ID" value="EJK55967.1"/>
    <property type="molecule type" value="Genomic_DNA"/>
</dbReference>
<gene>
    <name evidence="2" type="ORF">THAOC_24231</name>
</gene>
<evidence type="ECO:0000256" key="1">
    <source>
        <dbReference type="SAM" id="MobiDB-lite"/>
    </source>
</evidence>
<proteinExistence type="predicted"/>
<evidence type="ECO:0000313" key="2">
    <source>
        <dbReference type="EMBL" id="EJK55967.1"/>
    </source>
</evidence>
<protein>
    <submittedName>
        <fullName evidence="2">Uncharacterized protein</fullName>
    </submittedName>
</protein>
<dbReference type="Proteomes" id="UP000266841">
    <property type="component" value="Unassembled WGS sequence"/>
</dbReference>
<sequence length="114" mass="12422">MRKLSSKSEKYSGLKHVLQGDGWSKVEELLGHPIYHAPADDGQGDVLGEWESDATFNDNHSDENRTSGGDWEPSNDWWREGGGSKATKTNQTAYHASAEDGQGDVLGEWGSDAS</sequence>
<reference evidence="2 3" key="1">
    <citation type="journal article" date="2012" name="Genome Biol.">
        <title>Genome and low-iron response of an oceanic diatom adapted to chronic iron limitation.</title>
        <authorList>
            <person name="Lommer M."/>
            <person name="Specht M."/>
            <person name="Roy A.S."/>
            <person name="Kraemer L."/>
            <person name="Andreson R."/>
            <person name="Gutowska M.A."/>
            <person name="Wolf J."/>
            <person name="Bergner S.V."/>
            <person name="Schilhabel M.B."/>
            <person name="Klostermeier U.C."/>
            <person name="Beiko R.G."/>
            <person name="Rosenstiel P."/>
            <person name="Hippler M."/>
            <person name="Laroche J."/>
        </authorList>
    </citation>
    <scope>NUCLEOTIDE SEQUENCE [LARGE SCALE GENOMIC DNA]</scope>
    <source>
        <strain evidence="2 3">CCMP1005</strain>
    </source>
</reference>
<name>K0SB44_THAOC</name>
<dbReference type="AlphaFoldDB" id="K0SB44"/>
<organism evidence="2 3">
    <name type="scientific">Thalassiosira oceanica</name>
    <name type="common">Marine diatom</name>
    <dbReference type="NCBI Taxonomy" id="159749"/>
    <lineage>
        <taxon>Eukaryota</taxon>
        <taxon>Sar</taxon>
        <taxon>Stramenopiles</taxon>
        <taxon>Ochrophyta</taxon>
        <taxon>Bacillariophyta</taxon>
        <taxon>Coscinodiscophyceae</taxon>
        <taxon>Thalassiosirophycidae</taxon>
        <taxon>Thalassiosirales</taxon>
        <taxon>Thalassiosiraceae</taxon>
        <taxon>Thalassiosira</taxon>
    </lineage>
</organism>
<accession>K0SB44</accession>
<feature type="region of interest" description="Disordered" evidence="1">
    <location>
        <begin position="35"/>
        <end position="114"/>
    </location>
</feature>
<evidence type="ECO:0000313" key="3">
    <source>
        <dbReference type="Proteomes" id="UP000266841"/>
    </source>
</evidence>
<keyword evidence="3" id="KW-1185">Reference proteome</keyword>
<comment type="caution">
    <text evidence="2">The sequence shown here is derived from an EMBL/GenBank/DDBJ whole genome shotgun (WGS) entry which is preliminary data.</text>
</comment>